<name>A0A285VDG6_9GAMM</name>
<feature type="signal peptide" evidence="2">
    <location>
        <begin position="1"/>
        <end position="22"/>
    </location>
</feature>
<dbReference type="PROSITE" id="PS51257">
    <property type="entry name" value="PROKAR_LIPOPROTEIN"/>
    <property type="match status" value="1"/>
</dbReference>
<feature type="region of interest" description="Disordered" evidence="1">
    <location>
        <begin position="287"/>
        <end position="309"/>
    </location>
</feature>
<feature type="region of interest" description="Disordered" evidence="1">
    <location>
        <begin position="194"/>
        <end position="262"/>
    </location>
</feature>
<evidence type="ECO:0000256" key="2">
    <source>
        <dbReference type="SAM" id="SignalP"/>
    </source>
</evidence>
<dbReference type="EMBL" id="OBQJ01000001">
    <property type="protein sequence ID" value="SOC52033.1"/>
    <property type="molecule type" value="Genomic_DNA"/>
</dbReference>
<accession>A0A285VDG6</accession>
<keyword evidence="2" id="KW-0732">Signal</keyword>
<evidence type="ECO:0000313" key="3">
    <source>
        <dbReference type="EMBL" id="SOC52033.1"/>
    </source>
</evidence>
<reference evidence="3 4" key="1">
    <citation type="submission" date="2017-08" db="EMBL/GenBank/DDBJ databases">
        <authorList>
            <person name="de Groot N.N."/>
        </authorList>
    </citation>
    <scope>NUCLEOTIDE SEQUENCE [LARGE SCALE GENOMIC DNA]</scope>
    <source>
        <strain evidence="3 4">USBA 855</strain>
    </source>
</reference>
<feature type="chain" id="PRO_5013080667" evidence="2">
    <location>
        <begin position="23"/>
        <end position="309"/>
    </location>
</feature>
<organism evidence="3 4">
    <name type="scientific">Chromohalobacter canadensis</name>
    <dbReference type="NCBI Taxonomy" id="141389"/>
    <lineage>
        <taxon>Bacteria</taxon>
        <taxon>Pseudomonadati</taxon>
        <taxon>Pseudomonadota</taxon>
        <taxon>Gammaproteobacteria</taxon>
        <taxon>Oceanospirillales</taxon>
        <taxon>Halomonadaceae</taxon>
        <taxon>Chromohalobacter</taxon>
    </lineage>
</organism>
<dbReference type="Proteomes" id="UP000219023">
    <property type="component" value="Unassembled WGS sequence"/>
</dbReference>
<dbReference type="GO" id="GO:0008643">
    <property type="term" value="P:carbohydrate transport"/>
    <property type="evidence" value="ECO:0007669"/>
    <property type="project" value="InterPro"/>
</dbReference>
<dbReference type="RefSeq" id="WP_097021713.1">
    <property type="nucleotide sequence ID" value="NZ_OBQJ01000001.1"/>
</dbReference>
<gene>
    <name evidence="3" type="ORF">SAMN05421509_101499</name>
</gene>
<evidence type="ECO:0000256" key="1">
    <source>
        <dbReference type="SAM" id="MobiDB-lite"/>
    </source>
</evidence>
<dbReference type="GO" id="GO:0042597">
    <property type="term" value="C:periplasmic space"/>
    <property type="evidence" value="ECO:0007669"/>
    <property type="project" value="InterPro"/>
</dbReference>
<evidence type="ECO:0000313" key="4">
    <source>
        <dbReference type="Proteomes" id="UP000219023"/>
    </source>
</evidence>
<sequence length="309" mass="32883">MPQRPLAALLSGLALTSLAGCASLVPHDDTAVASAQQSQQALAQATDCCDTLAALPYQPLAVGESQSLTLDTQAPIHRFEDGASYFQAFELPSTREPLTFKLTSTIANDQVFAPTVLILDEDFQPTQRVASDKFDYLSPNGFAGARLGATFDITPGPDAAYLVVYSNETARQGTTQYESAEKVYARVRGLALPPGPDPIAEHTATGNVTLESESRETGGGLLTPILGTRSHADSVTETRTATTSDEQASSSSGDSDNASTPDFDYRRMINAALKADDIELAMQLAERAEREGHSGTRAWLAERLRSASP</sequence>
<dbReference type="AlphaFoldDB" id="A0A285VDG6"/>
<feature type="compositionally biased region" description="Low complexity" evidence="1">
    <location>
        <begin position="240"/>
        <end position="260"/>
    </location>
</feature>
<dbReference type="Pfam" id="PF07148">
    <property type="entry name" value="MalM"/>
    <property type="match status" value="1"/>
</dbReference>
<dbReference type="InterPro" id="IPR010794">
    <property type="entry name" value="MalM"/>
</dbReference>
<dbReference type="OrthoDB" id="5944162at2"/>
<proteinExistence type="predicted"/>
<protein>
    <submittedName>
        <fullName evidence="3">Maltose operon protein</fullName>
    </submittedName>
</protein>